<dbReference type="EMBL" id="LJGW01000381">
    <property type="protein sequence ID" value="OEV09141.1"/>
    <property type="molecule type" value="Genomic_DNA"/>
</dbReference>
<evidence type="ECO:0000313" key="2">
    <source>
        <dbReference type="EMBL" id="OEV09141.1"/>
    </source>
</evidence>
<feature type="transmembrane region" description="Helical" evidence="1">
    <location>
        <begin position="12"/>
        <end position="31"/>
    </location>
</feature>
<feature type="transmembrane region" description="Helical" evidence="1">
    <location>
        <begin position="78"/>
        <end position="97"/>
    </location>
</feature>
<gene>
    <name evidence="2" type="ORF">AN218_23420</name>
</gene>
<keyword evidence="1" id="KW-0472">Membrane</keyword>
<protein>
    <submittedName>
        <fullName evidence="2">Uncharacterized protein</fullName>
    </submittedName>
</protein>
<dbReference type="PATRIC" id="fig|518642.10.peg.5576"/>
<proteinExistence type="predicted"/>
<accession>A0A1E7KZ37</accession>
<keyword evidence="1" id="KW-0812">Transmembrane</keyword>
<feature type="transmembrane region" description="Helical" evidence="1">
    <location>
        <begin position="139"/>
        <end position="162"/>
    </location>
</feature>
<evidence type="ECO:0000256" key="1">
    <source>
        <dbReference type="SAM" id="Phobius"/>
    </source>
</evidence>
<feature type="transmembrane region" description="Helical" evidence="1">
    <location>
        <begin position="168"/>
        <end position="187"/>
    </location>
</feature>
<dbReference type="AlphaFoldDB" id="A0A1E7KZ37"/>
<sequence>MRWALLYARSRQVPASLAAVVISAAAVWALARDGHAGPSDPRLPALALAAGTTAASVGLGGQDVALDRTAAIRWVPRRAVHVLLIGAVVAAVLPAVQTLGEDLAALAFVVRDGAGLTGLAALGAVLLGAQHAWTLPTAWLAFTFVAPPSTYVPTQVATWMLLPPGTPAATWTALTLAVAGTAVYAVAGPKR</sequence>
<feature type="transmembrane region" description="Helical" evidence="1">
    <location>
        <begin position="43"/>
        <end position="66"/>
    </location>
</feature>
<keyword evidence="1" id="KW-1133">Transmembrane helix</keyword>
<reference evidence="2 3" key="1">
    <citation type="journal article" date="2016" name="Front. Microbiol.">
        <title>Comparative Genomics Analysis of Streptomyces Species Reveals Their Adaptation to the Marine Environment and Their Diversity at the Genomic Level.</title>
        <authorList>
            <person name="Tian X."/>
            <person name="Zhang Z."/>
            <person name="Yang T."/>
            <person name="Chen M."/>
            <person name="Li J."/>
            <person name="Chen F."/>
            <person name="Yang J."/>
            <person name="Li W."/>
            <person name="Zhang B."/>
            <person name="Zhang Z."/>
            <person name="Wu J."/>
            <person name="Zhang C."/>
            <person name="Long L."/>
            <person name="Xiao J."/>
        </authorList>
    </citation>
    <scope>NUCLEOTIDE SEQUENCE [LARGE SCALE GENOMIC DNA]</scope>
    <source>
        <strain evidence="2 3">SCSIO 10429</strain>
    </source>
</reference>
<comment type="caution">
    <text evidence="2">The sequence shown here is derived from an EMBL/GenBank/DDBJ whole genome shotgun (WGS) entry which is preliminary data.</text>
</comment>
<dbReference type="Proteomes" id="UP000176005">
    <property type="component" value="Unassembled WGS sequence"/>
</dbReference>
<feature type="transmembrane region" description="Helical" evidence="1">
    <location>
        <begin position="103"/>
        <end position="127"/>
    </location>
</feature>
<organism evidence="2 3">
    <name type="scientific">Streptomyces nanshensis</name>
    <dbReference type="NCBI Taxonomy" id="518642"/>
    <lineage>
        <taxon>Bacteria</taxon>
        <taxon>Bacillati</taxon>
        <taxon>Actinomycetota</taxon>
        <taxon>Actinomycetes</taxon>
        <taxon>Kitasatosporales</taxon>
        <taxon>Streptomycetaceae</taxon>
        <taxon>Streptomyces</taxon>
    </lineage>
</organism>
<keyword evidence="3" id="KW-1185">Reference proteome</keyword>
<dbReference type="RefSeq" id="WP_070018889.1">
    <property type="nucleotide sequence ID" value="NZ_LJGW01000381.1"/>
</dbReference>
<name>A0A1E7KZ37_9ACTN</name>
<evidence type="ECO:0000313" key="3">
    <source>
        <dbReference type="Proteomes" id="UP000176005"/>
    </source>
</evidence>